<dbReference type="AlphaFoldDB" id="A0A5N8X062"/>
<keyword evidence="2" id="KW-1185">Reference proteome</keyword>
<accession>A0A5N8X062</accession>
<reference evidence="1 2" key="1">
    <citation type="submission" date="2019-09" db="EMBL/GenBank/DDBJ databases">
        <authorList>
            <person name="Duangmal K."/>
            <person name="Teo W.F.A."/>
            <person name="Lipun K."/>
        </authorList>
    </citation>
    <scope>NUCLEOTIDE SEQUENCE [LARGE SCALE GENOMIC DNA]</scope>
    <source>
        <strain evidence="1 2">K1PN6</strain>
    </source>
</reference>
<name>A0A5N8X062_9ACTN</name>
<sequence>MAVGHDLLGTSPTLGSVRVVQQLDDLRAALEPHRSYGPVREYLVRFGDARRARMLLLADLIPSSGGTRQ</sequence>
<comment type="caution">
    <text evidence="1">The sequence shown here is derived from an EMBL/GenBank/DDBJ whole genome shotgun (WGS) entry which is preliminary data.</text>
</comment>
<dbReference type="Proteomes" id="UP000373149">
    <property type="component" value="Unassembled WGS sequence"/>
</dbReference>
<proteinExistence type="predicted"/>
<protein>
    <submittedName>
        <fullName evidence="1">Uncharacterized protein</fullName>
    </submittedName>
</protein>
<evidence type="ECO:0000313" key="1">
    <source>
        <dbReference type="EMBL" id="MPY52672.1"/>
    </source>
</evidence>
<evidence type="ECO:0000313" key="2">
    <source>
        <dbReference type="Proteomes" id="UP000373149"/>
    </source>
</evidence>
<dbReference type="EMBL" id="VMNX01000148">
    <property type="protein sequence ID" value="MPY52672.1"/>
    <property type="molecule type" value="Genomic_DNA"/>
</dbReference>
<gene>
    <name evidence="1" type="ORF">FPZ41_30500</name>
</gene>
<organism evidence="1 2">
    <name type="scientific">Streptomyces acidicola</name>
    <dbReference type="NCBI Taxonomy" id="2596892"/>
    <lineage>
        <taxon>Bacteria</taxon>
        <taxon>Bacillati</taxon>
        <taxon>Actinomycetota</taxon>
        <taxon>Actinomycetes</taxon>
        <taxon>Kitasatosporales</taxon>
        <taxon>Streptomycetaceae</taxon>
        <taxon>Streptomyces</taxon>
    </lineage>
</organism>